<feature type="transmembrane region" description="Helical" evidence="2">
    <location>
        <begin position="392"/>
        <end position="409"/>
    </location>
</feature>
<dbReference type="PANTHER" id="PTHR36840:SF1">
    <property type="entry name" value="BLL5714 PROTEIN"/>
    <property type="match status" value="1"/>
</dbReference>
<feature type="transmembrane region" description="Helical" evidence="2">
    <location>
        <begin position="132"/>
        <end position="152"/>
    </location>
</feature>
<feature type="transmembrane region" description="Helical" evidence="2">
    <location>
        <begin position="285"/>
        <end position="304"/>
    </location>
</feature>
<dbReference type="InterPro" id="IPR010640">
    <property type="entry name" value="Low_temperature_requirement_A"/>
</dbReference>
<evidence type="ECO:0000313" key="3">
    <source>
        <dbReference type="EMBL" id="RHA43785.1"/>
    </source>
</evidence>
<keyword evidence="4" id="KW-1185">Reference proteome</keyword>
<keyword evidence="2" id="KW-1133">Transmembrane helix</keyword>
<dbReference type="Proteomes" id="UP000283374">
    <property type="component" value="Unassembled WGS sequence"/>
</dbReference>
<dbReference type="Pfam" id="PF06772">
    <property type="entry name" value="LtrA"/>
    <property type="match status" value="1"/>
</dbReference>
<feature type="transmembrane region" description="Helical" evidence="2">
    <location>
        <begin position="324"/>
        <end position="346"/>
    </location>
</feature>
<feature type="transmembrane region" description="Helical" evidence="2">
    <location>
        <begin position="158"/>
        <end position="177"/>
    </location>
</feature>
<dbReference type="PANTHER" id="PTHR36840">
    <property type="entry name" value="BLL5714 PROTEIN"/>
    <property type="match status" value="1"/>
</dbReference>
<feature type="transmembrane region" description="Helical" evidence="2">
    <location>
        <begin position="68"/>
        <end position="87"/>
    </location>
</feature>
<keyword evidence="2" id="KW-0812">Transmembrane</keyword>
<feature type="transmembrane region" description="Helical" evidence="2">
    <location>
        <begin position="259"/>
        <end position="279"/>
    </location>
</feature>
<sequence>MLYPLSYGRMALRAAVDDTGSERRSPNWKHVTRGTPPGRIPGMNTLSGRWGMRSDVLRHGDGHDSSRVGYVELFFDLVFVFAVTQLSHSLIEHPDGMTFLHTIILGWAIWWLWIDTTWVTGWLDPERVPVRAMLLVLMLLGLLMSSAVPEAFEDKALLFAVPYVVIQVGRTLFTVWAMGRHWPENAMNFIRIAVWLSVSGAFWVLGALAHDETRLWLWIAAALIDVVGPRALFRVPGLGATDPNTWEVRGAHMAERVSLFLIISLGESIIVTGAAFAELEVTPTVIWAFLAAFASTVLMWLLFFDRSEHSSTAYFESRDQPGMVAQTAYTYVPFLLVAGIVLTAVADELVLEHPGGDTEPWTAGLICGATAVYLLGNALFRRATGGRWSVPHLVGTLVVLAAFALHGAVTPLVLSWLANAVMVGVIVGDVLLERRRTEAPAAAASSASSA</sequence>
<feature type="region of interest" description="Disordered" evidence="1">
    <location>
        <begin position="18"/>
        <end position="37"/>
    </location>
</feature>
<comment type="caution">
    <text evidence="3">The sequence shown here is derived from an EMBL/GenBank/DDBJ whole genome shotgun (WGS) entry which is preliminary data.</text>
</comment>
<feature type="transmembrane region" description="Helical" evidence="2">
    <location>
        <begin position="189"/>
        <end position="209"/>
    </location>
</feature>
<feature type="transmembrane region" description="Helical" evidence="2">
    <location>
        <begin position="99"/>
        <end position="120"/>
    </location>
</feature>
<dbReference type="AlphaFoldDB" id="A0A413RPB2"/>
<name>A0A413RPB2_9CELL</name>
<organism evidence="3 4">
    <name type="scientific">Cellulomonas rhizosphaerae</name>
    <dbReference type="NCBI Taxonomy" id="2293719"/>
    <lineage>
        <taxon>Bacteria</taxon>
        <taxon>Bacillati</taxon>
        <taxon>Actinomycetota</taxon>
        <taxon>Actinomycetes</taxon>
        <taxon>Micrococcales</taxon>
        <taxon>Cellulomonadaceae</taxon>
        <taxon>Cellulomonas</taxon>
    </lineage>
</organism>
<reference evidence="3 4" key="1">
    <citation type="submission" date="2018-08" db="EMBL/GenBank/DDBJ databases">
        <title>Cellulomonas rhizosphaerae sp. nov., a novel actinomycete isolated from soil.</title>
        <authorList>
            <person name="Tian Y."/>
        </authorList>
    </citation>
    <scope>NUCLEOTIDE SEQUENCE [LARGE SCALE GENOMIC DNA]</scope>
    <source>
        <strain evidence="3 4">NEAU-TCZ24</strain>
    </source>
</reference>
<keyword evidence="2" id="KW-0472">Membrane</keyword>
<evidence type="ECO:0000256" key="2">
    <source>
        <dbReference type="SAM" id="Phobius"/>
    </source>
</evidence>
<protein>
    <submittedName>
        <fullName evidence="3">Low temperature requirement protein A</fullName>
    </submittedName>
</protein>
<gene>
    <name evidence="3" type="ORF">D1825_04605</name>
</gene>
<evidence type="ECO:0000256" key="1">
    <source>
        <dbReference type="SAM" id="MobiDB-lite"/>
    </source>
</evidence>
<proteinExistence type="predicted"/>
<dbReference type="EMBL" id="QWKP01000141">
    <property type="protein sequence ID" value="RHA43785.1"/>
    <property type="molecule type" value="Genomic_DNA"/>
</dbReference>
<accession>A0A413RPB2</accession>
<feature type="transmembrane region" description="Helical" evidence="2">
    <location>
        <begin position="361"/>
        <end position="380"/>
    </location>
</feature>
<evidence type="ECO:0000313" key="4">
    <source>
        <dbReference type="Proteomes" id="UP000283374"/>
    </source>
</evidence>